<feature type="region of interest" description="Disordered" evidence="1">
    <location>
        <begin position="253"/>
        <end position="277"/>
    </location>
</feature>
<dbReference type="GeneID" id="34466284"/>
<organism evidence="2 3">
    <name type="scientific">Aspergillus glaucus CBS 516.65</name>
    <dbReference type="NCBI Taxonomy" id="1160497"/>
    <lineage>
        <taxon>Eukaryota</taxon>
        <taxon>Fungi</taxon>
        <taxon>Dikarya</taxon>
        <taxon>Ascomycota</taxon>
        <taxon>Pezizomycotina</taxon>
        <taxon>Eurotiomycetes</taxon>
        <taxon>Eurotiomycetidae</taxon>
        <taxon>Eurotiales</taxon>
        <taxon>Aspergillaceae</taxon>
        <taxon>Aspergillus</taxon>
        <taxon>Aspergillus subgen. Aspergillus</taxon>
    </lineage>
</organism>
<dbReference type="EMBL" id="KV878890">
    <property type="protein sequence ID" value="OJJ87761.1"/>
    <property type="molecule type" value="Genomic_DNA"/>
</dbReference>
<feature type="compositionally biased region" description="Basic and acidic residues" evidence="1">
    <location>
        <begin position="658"/>
        <end position="674"/>
    </location>
</feature>
<feature type="region of interest" description="Disordered" evidence="1">
    <location>
        <begin position="1"/>
        <end position="82"/>
    </location>
</feature>
<feature type="region of interest" description="Disordered" evidence="1">
    <location>
        <begin position="524"/>
        <end position="604"/>
    </location>
</feature>
<feature type="compositionally biased region" description="Basic and acidic residues" evidence="1">
    <location>
        <begin position="302"/>
        <end position="316"/>
    </location>
</feature>
<feature type="region of interest" description="Disordered" evidence="1">
    <location>
        <begin position="102"/>
        <end position="137"/>
    </location>
</feature>
<feature type="compositionally biased region" description="Polar residues" evidence="1">
    <location>
        <begin position="994"/>
        <end position="1003"/>
    </location>
</feature>
<dbReference type="Proteomes" id="UP000184300">
    <property type="component" value="Unassembled WGS sequence"/>
</dbReference>
<evidence type="ECO:0000313" key="2">
    <source>
        <dbReference type="EMBL" id="OJJ87761.1"/>
    </source>
</evidence>
<dbReference type="AlphaFoldDB" id="A0A1L9VV17"/>
<dbReference type="OrthoDB" id="4479550at2759"/>
<feature type="compositionally biased region" description="Basic and acidic residues" evidence="1">
    <location>
        <begin position="821"/>
        <end position="835"/>
    </location>
</feature>
<feature type="region of interest" description="Disordered" evidence="1">
    <location>
        <begin position="743"/>
        <end position="1075"/>
    </location>
</feature>
<reference evidence="3" key="1">
    <citation type="journal article" date="2017" name="Genome Biol.">
        <title>Comparative genomics reveals high biological diversity and specific adaptations in the industrially and medically important fungal genus Aspergillus.</title>
        <authorList>
            <person name="de Vries R.P."/>
            <person name="Riley R."/>
            <person name="Wiebenga A."/>
            <person name="Aguilar-Osorio G."/>
            <person name="Amillis S."/>
            <person name="Uchima C.A."/>
            <person name="Anderluh G."/>
            <person name="Asadollahi M."/>
            <person name="Askin M."/>
            <person name="Barry K."/>
            <person name="Battaglia E."/>
            <person name="Bayram O."/>
            <person name="Benocci T."/>
            <person name="Braus-Stromeyer S.A."/>
            <person name="Caldana C."/>
            <person name="Canovas D."/>
            <person name="Cerqueira G.C."/>
            <person name="Chen F."/>
            <person name="Chen W."/>
            <person name="Choi C."/>
            <person name="Clum A."/>
            <person name="Dos Santos R.A."/>
            <person name="Damasio A.R."/>
            <person name="Diallinas G."/>
            <person name="Emri T."/>
            <person name="Fekete E."/>
            <person name="Flipphi M."/>
            <person name="Freyberg S."/>
            <person name="Gallo A."/>
            <person name="Gournas C."/>
            <person name="Habgood R."/>
            <person name="Hainaut M."/>
            <person name="Harispe M.L."/>
            <person name="Henrissat B."/>
            <person name="Hilden K.S."/>
            <person name="Hope R."/>
            <person name="Hossain A."/>
            <person name="Karabika E."/>
            <person name="Karaffa L."/>
            <person name="Karanyi Z."/>
            <person name="Krasevec N."/>
            <person name="Kuo A."/>
            <person name="Kusch H."/>
            <person name="LaButti K."/>
            <person name="Lagendijk E.L."/>
            <person name="Lapidus A."/>
            <person name="Levasseur A."/>
            <person name="Lindquist E."/>
            <person name="Lipzen A."/>
            <person name="Logrieco A.F."/>
            <person name="MacCabe A."/>
            <person name="Maekelae M.R."/>
            <person name="Malavazi I."/>
            <person name="Melin P."/>
            <person name="Meyer V."/>
            <person name="Mielnichuk N."/>
            <person name="Miskei M."/>
            <person name="Molnar A.P."/>
            <person name="Mule G."/>
            <person name="Ngan C.Y."/>
            <person name="Orejas M."/>
            <person name="Orosz E."/>
            <person name="Ouedraogo J.P."/>
            <person name="Overkamp K.M."/>
            <person name="Park H.-S."/>
            <person name="Perrone G."/>
            <person name="Piumi F."/>
            <person name="Punt P.J."/>
            <person name="Ram A.F."/>
            <person name="Ramon A."/>
            <person name="Rauscher S."/>
            <person name="Record E."/>
            <person name="Riano-Pachon D.M."/>
            <person name="Robert V."/>
            <person name="Roehrig J."/>
            <person name="Ruller R."/>
            <person name="Salamov A."/>
            <person name="Salih N.S."/>
            <person name="Samson R.A."/>
            <person name="Sandor E."/>
            <person name="Sanguinetti M."/>
            <person name="Schuetze T."/>
            <person name="Sepcic K."/>
            <person name="Shelest E."/>
            <person name="Sherlock G."/>
            <person name="Sophianopoulou V."/>
            <person name="Squina F.M."/>
            <person name="Sun H."/>
            <person name="Susca A."/>
            <person name="Todd R.B."/>
            <person name="Tsang A."/>
            <person name="Unkles S.E."/>
            <person name="van de Wiele N."/>
            <person name="van Rossen-Uffink D."/>
            <person name="Oliveira J.V."/>
            <person name="Vesth T.C."/>
            <person name="Visser J."/>
            <person name="Yu J.-H."/>
            <person name="Zhou M."/>
            <person name="Andersen M.R."/>
            <person name="Archer D.B."/>
            <person name="Baker S.E."/>
            <person name="Benoit I."/>
            <person name="Brakhage A.A."/>
            <person name="Braus G.H."/>
            <person name="Fischer R."/>
            <person name="Frisvad J.C."/>
            <person name="Goldman G.H."/>
            <person name="Houbraken J."/>
            <person name="Oakley B."/>
            <person name="Pocsi I."/>
            <person name="Scazzocchio C."/>
            <person name="Seiboth B."/>
            <person name="vanKuyk P.A."/>
            <person name="Wortman J."/>
            <person name="Dyer P.S."/>
            <person name="Grigoriev I.V."/>
        </authorList>
    </citation>
    <scope>NUCLEOTIDE SEQUENCE [LARGE SCALE GENOMIC DNA]</scope>
    <source>
        <strain evidence="3">CBS 516.65</strain>
    </source>
</reference>
<feature type="compositionally biased region" description="Basic and acidic residues" evidence="1">
    <location>
        <begin position="878"/>
        <end position="901"/>
    </location>
</feature>
<gene>
    <name evidence="2" type="ORF">ASPGLDRAFT_79509</name>
</gene>
<feature type="compositionally biased region" description="Basic and acidic residues" evidence="1">
    <location>
        <begin position="402"/>
        <end position="425"/>
    </location>
</feature>
<proteinExistence type="predicted"/>
<sequence>MTSPKMKHEKSFPNLRKKLSSPVNDLPPEPLPPPRSLPLRPRRPAAPLIDRTRDRKNTVPAPQQKPLRLPMSPGGSNAPRNAKGPRFMCLEQAQRIQKVEYRPPPKYTGPQYPTIMGVTPNRLKPKPKPVEVKKRENKRTRALKTLRNPDRVFLKWKGTNSYARMRIFRRLNGCLKALQSNGTNPTGTMLADIPEQKPLEIEYKPMYRLKEIRRASMLLARPKPKRPVSELSIASIDSVLSTNRKRYSDASIYSRPMSTAEPSPTFFTETSSGQSSENVSLRASLVPYREWWTFLQSTANPFREEEPNDERTDRDAPATPIHSHAHNSHRGSSLSSSTHRNSLHSSRVFKAPEDNHATPPSPTGSDLTITPSRYTFDQDMVEESKSSPQDPLPDSTRSKGLGVEKAESVSDSKNKGTHHSDKRDSQAQQGQRLTAETSKMEKPQSQPSPKDTSATKDENALDNTKVQIARKSTGGAGPRGPRTPAPKTYPGLTKGARPTPSAIPISVRRLSTEAADILQRTPIEGFAGGIRVLDRPSGPRSRPDGEPTSPPVPESIPETRKASDNSTSSSSVGNWGLEDGEEELQKPPTVFTGEYRTRPSERMGQYRYGPTLKIAGSADNVIMGTIDDGSKSSLATQKSSPARVKYIETSKSESSQDNNEKPKAQVDQIKDQHNPEQQSPARNFCRPQMSLENLPKRDISNRELSAARKPFNQSSLSNLFVASADKLHAESTPPVPKVFVSADSVQTSSPLSEKKNADATPTHTHQRNASHVSTPATTPEQMLKNMPLRSHPPPRTSSLQAVADFPMHSESDTNPKTPGEVSDKENNTPQLKRDATVVNISEIKDPQGQTRSVETPRLPDSKGTRMLDSFRNIFKHKSGSEKGRTRKEDSGQIPRITKDHSITSMKSVKKVDEKSESVKASPTAKPRLSDGIGWNKVTRNPKASGEYSPALVPTPSSTISTSASIPSPLSRNAPDDRTPSFARPTQSTRKKASTPGSKPQVSVGQDGRPRRVIQGAAASTGSPQRLLRTGTKRPSIASTANRPAANQPRATISVNNQESTPSGVAKQSEPAPRSFKEIRSTIDELCNKARDDSTPVEREKHLRLALALQQQLSDYNSVEKEAEEALIFMNAKNADKDTAEETLFDFFVQIRAQIDEQ</sequence>
<evidence type="ECO:0000256" key="1">
    <source>
        <dbReference type="SAM" id="MobiDB-lite"/>
    </source>
</evidence>
<feature type="compositionally biased region" description="Polar residues" evidence="1">
    <location>
        <begin position="759"/>
        <end position="780"/>
    </location>
</feature>
<feature type="compositionally biased region" description="Low complexity" evidence="1">
    <location>
        <begin position="330"/>
        <end position="346"/>
    </location>
</feature>
<feature type="region of interest" description="Disordered" evidence="1">
    <location>
        <begin position="302"/>
        <end position="507"/>
    </location>
</feature>
<dbReference type="RefSeq" id="XP_022404444.1">
    <property type="nucleotide sequence ID" value="XM_022550024.1"/>
</dbReference>
<feature type="compositionally biased region" description="Polar residues" evidence="1">
    <location>
        <begin position="631"/>
        <end position="640"/>
    </location>
</feature>
<feature type="compositionally biased region" description="Polar residues" evidence="1">
    <location>
        <begin position="256"/>
        <end position="277"/>
    </location>
</feature>
<feature type="compositionally biased region" description="Low complexity" evidence="1">
    <location>
        <begin position="953"/>
        <end position="970"/>
    </location>
</feature>
<feature type="compositionally biased region" description="Polar residues" evidence="1">
    <location>
        <begin position="363"/>
        <end position="375"/>
    </location>
</feature>
<accession>A0A1L9VV17</accession>
<feature type="compositionally biased region" description="Polar residues" evidence="1">
    <location>
        <begin position="1048"/>
        <end position="1062"/>
    </location>
</feature>
<name>A0A1L9VV17_ASPGL</name>
<feature type="compositionally biased region" description="Polar residues" evidence="1">
    <location>
        <begin position="426"/>
        <end position="452"/>
    </location>
</feature>
<keyword evidence="3" id="KW-1185">Reference proteome</keyword>
<feature type="compositionally biased region" description="Pro residues" evidence="1">
    <location>
        <begin position="25"/>
        <end position="36"/>
    </location>
</feature>
<evidence type="ECO:0000313" key="3">
    <source>
        <dbReference type="Proteomes" id="UP000184300"/>
    </source>
</evidence>
<dbReference type="VEuPathDB" id="FungiDB:ASPGLDRAFT_79509"/>
<feature type="region of interest" description="Disordered" evidence="1">
    <location>
        <begin position="624"/>
        <end position="707"/>
    </location>
</feature>
<protein>
    <submittedName>
        <fullName evidence="2">Uncharacterized protein</fullName>
    </submittedName>
</protein>